<dbReference type="RefSeq" id="WP_089824076.1">
    <property type="nucleotide sequence ID" value="NZ_FODV01000005.1"/>
</dbReference>
<organism evidence="10 11">
    <name type="scientific">Halogranum amylolyticum</name>
    <dbReference type="NCBI Taxonomy" id="660520"/>
    <lineage>
        <taxon>Archaea</taxon>
        <taxon>Methanobacteriati</taxon>
        <taxon>Methanobacteriota</taxon>
        <taxon>Stenosarchaea group</taxon>
        <taxon>Halobacteria</taxon>
        <taxon>Halobacteriales</taxon>
        <taxon>Haloferacaceae</taxon>
    </lineage>
</organism>
<comment type="subcellular location">
    <subcellularLocation>
        <location evidence="1">Cell membrane</location>
        <topology evidence="1">Multi-pass membrane protein</topology>
    </subcellularLocation>
</comment>
<evidence type="ECO:0000256" key="2">
    <source>
        <dbReference type="ARBA" id="ARBA00008566"/>
    </source>
</evidence>
<evidence type="ECO:0000256" key="1">
    <source>
        <dbReference type="ARBA" id="ARBA00004651"/>
    </source>
</evidence>
<comment type="similarity">
    <text evidence="2">Belongs to the tellurite-resistance/dicarboxylate transporter (TDT) family.</text>
</comment>
<evidence type="ECO:0000256" key="6">
    <source>
        <dbReference type="ARBA" id="ARBA00022989"/>
    </source>
</evidence>
<keyword evidence="5 9" id="KW-0812">Transmembrane</keyword>
<gene>
    <name evidence="10" type="ORF">SAMN04487948_10565</name>
</gene>
<evidence type="ECO:0000256" key="7">
    <source>
        <dbReference type="ARBA" id="ARBA00023136"/>
    </source>
</evidence>
<dbReference type="AlphaFoldDB" id="A0A1H8SH20"/>
<feature type="transmembrane region" description="Helical" evidence="9">
    <location>
        <begin position="58"/>
        <end position="80"/>
    </location>
</feature>
<dbReference type="EMBL" id="FODV01000005">
    <property type="protein sequence ID" value="SEO77598.1"/>
    <property type="molecule type" value="Genomic_DNA"/>
</dbReference>
<accession>A0A1H8SH20</accession>
<evidence type="ECO:0000256" key="3">
    <source>
        <dbReference type="ARBA" id="ARBA00022448"/>
    </source>
</evidence>
<evidence type="ECO:0000313" key="11">
    <source>
        <dbReference type="Proteomes" id="UP000199126"/>
    </source>
</evidence>
<dbReference type="InterPro" id="IPR038665">
    <property type="entry name" value="Voltage-dep_anion_channel_sf"/>
</dbReference>
<dbReference type="PANTHER" id="PTHR31686:SF1">
    <property type="entry name" value="SULFITE EFFLUX PUMP SSU1"/>
    <property type="match status" value="1"/>
</dbReference>
<evidence type="ECO:0000256" key="9">
    <source>
        <dbReference type="SAM" id="Phobius"/>
    </source>
</evidence>
<evidence type="ECO:0000256" key="4">
    <source>
        <dbReference type="ARBA" id="ARBA00022475"/>
    </source>
</evidence>
<feature type="transmembrane region" description="Helical" evidence="9">
    <location>
        <begin position="359"/>
        <end position="380"/>
    </location>
</feature>
<feature type="transmembrane region" description="Helical" evidence="9">
    <location>
        <begin position="232"/>
        <end position="251"/>
    </location>
</feature>
<dbReference type="Pfam" id="PF03595">
    <property type="entry name" value="SLAC1"/>
    <property type="match status" value="1"/>
</dbReference>
<evidence type="ECO:0000313" key="10">
    <source>
        <dbReference type="EMBL" id="SEO77598.1"/>
    </source>
</evidence>
<dbReference type="InterPro" id="IPR004695">
    <property type="entry name" value="SLAC1/Mae1/Ssu1/TehA"/>
</dbReference>
<dbReference type="GO" id="GO:0005886">
    <property type="term" value="C:plasma membrane"/>
    <property type="evidence" value="ECO:0007669"/>
    <property type="project" value="UniProtKB-SubCell"/>
</dbReference>
<feature type="transmembrane region" description="Helical" evidence="9">
    <location>
        <begin position="126"/>
        <end position="145"/>
    </location>
</feature>
<evidence type="ECO:0000256" key="8">
    <source>
        <dbReference type="SAM" id="MobiDB-lite"/>
    </source>
</evidence>
<dbReference type="CDD" id="cd09319">
    <property type="entry name" value="TDT_like_1"/>
    <property type="match status" value="1"/>
</dbReference>
<dbReference type="PANTHER" id="PTHR31686">
    <property type="match status" value="1"/>
</dbReference>
<feature type="compositionally biased region" description="Acidic residues" evidence="8">
    <location>
        <begin position="1"/>
        <end position="17"/>
    </location>
</feature>
<feature type="transmembrane region" description="Helical" evidence="9">
    <location>
        <begin position="198"/>
        <end position="220"/>
    </location>
</feature>
<feature type="transmembrane region" description="Helical" evidence="9">
    <location>
        <begin position="165"/>
        <end position="186"/>
    </location>
</feature>
<keyword evidence="6 9" id="KW-1133">Transmembrane helix</keyword>
<name>A0A1H8SH20_9EURY</name>
<keyword evidence="11" id="KW-1185">Reference proteome</keyword>
<keyword evidence="7 9" id="KW-0472">Membrane</keyword>
<dbReference type="OrthoDB" id="329712at2157"/>
<feature type="region of interest" description="Disordered" evidence="8">
    <location>
        <begin position="1"/>
        <end position="22"/>
    </location>
</feature>
<feature type="transmembrane region" description="Helical" evidence="9">
    <location>
        <begin position="35"/>
        <end position="51"/>
    </location>
</feature>
<protein>
    <submittedName>
        <fullName evidence="10">Tellurite resistance protein TehA</fullName>
    </submittedName>
</protein>
<keyword evidence="4" id="KW-1003">Cell membrane</keyword>
<dbReference type="GO" id="GO:0000319">
    <property type="term" value="F:sulfite transmembrane transporter activity"/>
    <property type="evidence" value="ECO:0007669"/>
    <property type="project" value="TreeGrafter"/>
</dbReference>
<evidence type="ECO:0000256" key="5">
    <source>
        <dbReference type="ARBA" id="ARBA00022692"/>
    </source>
</evidence>
<dbReference type="Gene3D" id="1.50.10.150">
    <property type="entry name" value="Voltage-dependent anion channel"/>
    <property type="match status" value="1"/>
</dbReference>
<dbReference type="InterPro" id="IPR051629">
    <property type="entry name" value="Sulfite_efflux_TDT"/>
</dbReference>
<reference evidence="11" key="1">
    <citation type="submission" date="2016-10" db="EMBL/GenBank/DDBJ databases">
        <authorList>
            <person name="Varghese N."/>
            <person name="Submissions S."/>
        </authorList>
    </citation>
    <scope>NUCLEOTIDE SEQUENCE [LARGE SCALE GENOMIC DNA]</scope>
    <source>
        <strain evidence="11">CGMCC 1.10121</strain>
    </source>
</reference>
<proteinExistence type="inferred from homology"/>
<dbReference type="Proteomes" id="UP000199126">
    <property type="component" value="Unassembled WGS sequence"/>
</dbReference>
<feature type="transmembrane region" description="Helical" evidence="9">
    <location>
        <begin position="263"/>
        <end position="282"/>
    </location>
</feature>
<keyword evidence="3" id="KW-0813">Transport</keyword>
<feature type="transmembrane region" description="Helical" evidence="9">
    <location>
        <begin position="100"/>
        <end position="119"/>
    </location>
</feature>
<sequence length="397" mass="43379">MIDEIDDVHDGDSEPDSADPSAARRFGETIRRLDPAYFGFVMSTGIISIAFRDLGSRVVAETLAAFNVVCYGLLLALFAVKVGLFPGQVVAELRDSSRHWGALTFVVGTNTVGAQLLLFSDRVAVATALWLTTVAVCPLLLYYLFATEIIGTWESDVSERIDGAFLLIIVCMQSLAVLGGLLSDVLPAYAEGIVAVSMAYWGSGYVLYFVVAAIVTYRLLEGRMNPDDWTGPYWILMGAAAITTLAGATLGPRLSSFPPWEPYVQMTIGVTFLAWAIASWWIPLLLALDVWKFVTAGAEGRPPAWVLALPWSRLGFGRRLHSYNPLAWGRVFPMGMYTACTVNLAGVNAFRPLVVVPRYWGWFALLVWLLTLVGTVRAVGRALSRVSPSLRKLTGQI</sequence>